<dbReference type="Pfam" id="PF03422">
    <property type="entry name" value="CBM_6"/>
    <property type="match status" value="1"/>
</dbReference>
<dbReference type="InterPro" id="IPR012938">
    <property type="entry name" value="Glc/Sorbosone_DH"/>
</dbReference>
<dbReference type="Pfam" id="PF00754">
    <property type="entry name" value="F5_F8_type_C"/>
    <property type="match status" value="1"/>
</dbReference>
<keyword evidence="1 2" id="KW-0732">Signal</keyword>
<accession>A0A1Y1HT68</accession>
<evidence type="ECO:0000256" key="2">
    <source>
        <dbReference type="SAM" id="SignalP"/>
    </source>
</evidence>
<dbReference type="SUPFAM" id="SSF52317">
    <property type="entry name" value="Class I glutamine amidotransferase-like"/>
    <property type="match status" value="1"/>
</dbReference>
<dbReference type="InterPro" id="IPR008979">
    <property type="entry name" value="Galactose-bd-like_sf"/>
</dbReference>
<evidence type="ECO:0000259" key="5">
    <source>
        <dbReference type="PROSITE" id="PS51175"/>
    </source>
</evidence>
<dbReference type="InterPro" id="IPR029010">
    <property type="entry name" value="ThuA-like"/>
</dbReference>
<dbReference type="InterPro" id="IPR011041">
    <property type="entry name" value="Quinoprot_gluc/sorb_DH_b-prop"/>
</dbReference>
<dbReference type="SUPFAM" id="SSF49299">
    <property type="entry name" value="PKD domain"/>
    <property type="match status" value="1"/>
</dbReference>
<dbReference type="SUPFAM" id="SSF50952">
    <property type="entry name" value="Soluble quinoprotein glucose dehydrogenase"/>
    <property type="match status" value="1"/>
</dbReference>
<dbReference type="EMBL" id="DF236997">
    <property type="protein sequence ID" value="GAQ80201.1"/>
    <property type="molecule type" value="Genomic_DNA"/>
</dbReference>
<proteinExistence type="predicted"/>
<dbReference type="InterPro" id="IPR022409">
    <property type="entry name" value="PKD/Chitinase_dom"/>
</dbReference>
<dbReference type="Proteomes" id="UP000054558">
    <property type="component" value="Unassembled WGS sequence"/>
</dbReference>
<feature type="domain" description="PKD" evidence="4">
    <location>
        <begin position="741"/>
        <end position="823"/>
    </location>
</feature>
<evidence type="ECO:0000259" key="4">
    <source>
        <dbReference type="PROSITE" id="PS50093"/>
    </source>
</evidence>
<dbReference type="InterPro" id="IPR013783">
    <property type="entry name" value="Ig-like_fold"/>
</dbReference>
<dbReference type="InterPro" id="IPR000421">
    <property type="entry name" value="FA58C"/>
</dbReference>
<dbReference type="InterPro" id="IPR011042">
    <property type="entry name" value="6-blade_b-propeller_TolB-like"/>
</dbReference>
<evidence type="ECO:0000313" key="6">
    <source>
        <dbReference type="EMBL" id="GAQ80201.1"/>
    </source>
</evidence>
<dbReference type="CDD" id="cd04084">
    <property type="entry name" value="CBM6_xylanase-like"/>
    <property type="match status" value="1"/>
</dbReference>
<dbReference type="InterPro" id="IPR035986">
    <property type="entry name" value="PKD_dom_sf"/>
</dbReference>
<dbReference type="InterPro" id="IPR005084">
    <property type="entry name" value="CBM6"/>
</dbReference>
<evidence type="ECO:0000313" key="7">
    <source>
        <dbReference type="Proteomes" id="UP000054558"/>
    </source>
</evidence>
<dbReference type="PROSITE" id="PS51175">
    <property type="entry name" value="CBM6"/>
    <property type="match status" value="1"/>
</dbReference>
<evidence type="ECO:0000259" key="3">
    <source>
        <dbReference type="PROSITE" id="PS50022"/>
    </source>
</evidence>
<feature type="domain" description="F5/8 type C" evidence="3">
    <location>
        <begin position="1048"/>
        <end position="1159"/>
    </location>
</feature>
<dbReference type="SMART" id="SM00606">
    <property type="entry name" value="CBD_IV"/>
    <property type="match status" value="1"/>
</dbReference>
<feature type="chain" id="PRO_5012463111" evidence="2">
    <location>
        <begin position="27"/>
        <end position="1251"/>
    </location>
</feature>
<dbReference type="Gene3D" id="2.120.10.30">
    <property type="entry name" value="TolB, C-terminal domain"/>
    <property type="match status" value="1"/>
</dbReference>
<reference evidence="6 7" key="1">
    <citation type="journal article" date="2014" name="Nat. Commun.">
        <title>Klebsormidium flaccidum genome reveals primary factors for plant terrestrial adaptation.</title>
        <authorList>
            <person name="Hori K."/>
            <person name="Maruyama F."/>
            <person name="Fujisawa T."/>
            <person name="Togashi T."/>
            <person name="Yamamoto N."/>
            <person name="Seo M."/>
            <person name="Sato S."/>
            <person name="Yamada T."/>
            <person name="Mori H."/>
            <person name="Tajima N."/>
            <person name="Moriyama T."/>
            <person name="Ikeuchi M."/>
            <person name="Watanabe M."/>
            <person name="Wada H."/>
            <person name="Kobayashi K."/>
            <person name="Saito M."/>
            <person name="Masuda T."/>
            <person name="Sasaki-Sekimoto Y."/>
            <person name="Mashiguchi K."/>
            <person name="Awai K."/>
            <person name="Shimojima M."/>
            <person name="Masuda S."/>
            <person name="Iwai M."/>
            <person name="Nobusawa T."/>
            <person name="Narise T."/>
            <person name="Kondo S."/>
            <person name="Saito H."/>
            <person name="Sato R."/>
            <person name="Murakawa M."/>
            <person name="Ihara Y."/>
            <person name="Oshima-Yamada Y."/>
            <person name="Ohtaka K."/>
            <person name="Satoh M."/>
            <person name="Sonobe K."/>
            <person name="Ishii M."/>
            <person name="Ohtani R."/>
            <person name="Kanamori-Sato M."/>
            <person name="Honoki R."/>
            <person name="Miyazaki D."/>
            <person name="Mochizuki H."/>
            <person name="Umetsu J."/>
            <person name="Higashi K."/>
            <person name="Shibata D."/>
            <person name="Kamiya Y."/>
            <person name="Sato N."/>
            <person name="Nakamura Y."/>
            <person name="Tabata S."/>
            <person name="Ida S."/>
            <person name="Kurokawa K."/>
            <person name="Ohta H."/>
        </authorList>
    </citation>
    <scope>NUCLEOTIDE SEQUENCE [LARGE SCALE GENOMIC DNA]</scope>
    <source>
        <strain evidence="6 7">NIES-2285</strain>
    </source>
</reference>
<dbReference type="Gene3D" id="2.60.40.10">
    <property type="entry name" value="Immunoglobulins"/>
    <property type="match status" value="1"/>
</dbReference>
<dbReference type="Pfam" id="PF18911">
    <property type="entry name" value="PKD_4"/>
    <property type="match status" value="1"/>
</dbReference>
<dbReference type="PANTHER" id="PTHR40469">
    <property type="entry name" value="SECRETED GLYCOSYL HYDROLASE"/>
    <property type="match status" value="1"/>
</dbReference>
<protein>
    <submittedName>
        <fullName evidence="6">Protein with glucose dehydrogenase</fullName>
    </submittedName>
</protein>
<keyword evidence="7" id="KW-1185">Reference proteome</keyword>
<dbReference type="AlphaFoldDB" id="A0A1Y1HT68"/>
<organism evidence="6 7">
    <name type="scientific">Klebsormidium nitens</name>
    <name type="common">Green alga</name>
    <name type="synonym">Ulothrix nitens</name>
    <dbReference type="NCBI Taxonomy" id="105231"/>
    <lineage>
        <taxon>Eukaryota</taxon>
        <taxon>Viridiplantae</taxon>
        <taxon>Streptophyta</taxon>
        <taxon>Klebsormidiophyceae</taxon>
        <taxon>Klebsormidiales</taxon>
        <taxon>Klebsormidiaceae</taxon>
        <taxon>Klebsormidium</taxon>
    </lineage>
</organism>
<dbReference type="InterPro" id="IPR006584">
    <property type="entry name" value="Cellulose-bd_IV"/>
</dbReference>
<dbReference type="Gene3D" id="2.60.120.260">
    <property type="entry name" value="Galactose-binding domain-like"/>
    <property type="match status" value="1"/>
</dbReference>
<dbReference type="OrthoDB" id="3482285at2759"/>
<feature type="signal peptide" evidence="2">
    <location>
        <begin position="1"/>
        <end position="26"/>
    </location>
</feature>
<name>A0A1Y1HT68_KLENI</name>
<dbReference type="InterPro" id="IPR000601">
    <property type="entry name" value="PKD_dom"/>
</dbReference>
<sequence>MAAPTCGLRAALCLAVALLLSSNAVATNILLFTRQAGEKHEAVVEAITALTVEGLKRGWTVVDSNDSSIFTPDKLRGYDSVVFLLTSGNVLEQAEQREALKAYVNEGGSFVGVHSAADTLADWDWFGELLGARYLNSPSDKDQQATVIVSDRFHPASAILPERWSVADEWLTFDHNPVGKVHVLAHVDEKTYFRDQPDGSMHFDHPIAWTHRPLASRAFYTALGHSSVAWADPLLVDHVIGGIAWAAQAEMAHPPSAVRDTRARILCEKHEQEMQAQKKQRESRFLAEDDGAAGLDTSFQKDALYSFNQGEQPMNLAVLPDGRVLLVVRNGALLLYKPDVNTVVLCGRWNVTNSNEDGLLGVAVDPNFASNGFLYVYYSPIALVNPTQNVLSRYTMRGDEVDLTTEVRMISIRTQRLACCHSGGNVKFDTAGNLILSVGDNTYQIGWAPTDVRPGFSVMDSQKSAANTNDLRGKLLRITPNGTNYTIPANNLFQADATHKGEIYAMGLRNPFRFAVDPLTNDVWWGEIGPDELATDPTRGPIGMDEINKVKYNDPGNYGWPYCLGPNMPYVKFDYVKQATLNVPYDCANPENDSPNNTGQKTGLPPSRAAIAYYTYNNSTDFPQFNPDDTSKVLGRAAIAPFFYRYGVSVNASAPYALPQYYDNSLFFFDWFRDYARLLKMDSNGTLLSITKLWPTFSWKSVMDMAIAPDGSLYIIEFGDGFNLIGAQLSRMRYLGAPNPISCQVAATSTSGQAPLTVKFSTDGTTSSDGLPLTYFWDFTSNGTVGATSANPTHTYMREGVAVATLTLKSSKATKSCTVPIDVASSLNSPPQVTVDYPFEGGIYTWGDVIDFSVSVIDKEDGSTADGGIPCSNLQVTPGLGHCPGRLAPCHVHNSIANYACNGTFGPVEDEHSWEKFYYFVQALYPDRGGANGSAPMIGLTFAQLKPSVWQLEFFDGSSSNATGATQTTKDTIGGGLDVYGLNDGDWLRYDNFNMLNIDSITFRGYSASGGAFIDVRIGSPTGRIIATVPIAATGAGTYTDFQVPIQDTNQWFMVDMQSAWTISWLQLDPGQWATDYLRGYAVFASLDNSTWGTPIMPLATGNPPPYTLTNGTVAKNFTGVINITLNPPVSARFIKIINIGPAANTSWWSVAELRAFDDKNVSLGTAKWVATASSQASDTPPQQALDGNITSRWATGESQRPGNVTLYTTFRSAVAGAKNLFVLNYMTFNGQGISTTPHEKGVPPPVSTQY</sequence>
<dbReference type="SMART" id="SM00089">
    <property type="entry name" value="PKD"/>
    <property type="match status" value="1"/>
</dbReference>
<dbReference type="PROSITE" id="PS50093">
    <property type="entry name" value="PKD"/>
    <property type="match status" value="1"/>
</dbReference>
<dbReference type="SUPFAM" id="SSF49785">
    <property type="entry name" value="Galactose-binding domain-like"/>
    <property type="match status" value="2"/>
</dbReference>
<dbReference type="PANTHER" id="PTHR40469:SF2">
    <property type="entry name" value="GALACTOSE-BINDING DOMAIN-LIKE SUPERFAMILY PROTEIN"/>
    <property type="match status" value="1"/>
</dbReference>
<dbReference type="OMA" id="ICCHTGG"/>
<dbReference type="Gene3D" id="3.40.50.880">
    <property type="match status" value="1"/>
</dbReference>
<gene>
    <name evidence="6" type="ORF">KFL_000480420</name>
</gene>
<evidence type="ECO:0000256" key="1">
    <source>
        <dbReference type="ARBA" id="ARBA00022729"/>
    </source>
</evidence>
<dbReference type="PROSITE" id="PS50022">
    <property type="entry name" value="FA58C_3"/>
    <property type="match status" value="1"/>
</dbReference>
<feature type="domain" description="CBM6" evidence="5">
    <location>
        <begin position="948"/>
        <end position="1069"/>
    </location>
</feature>
<dbReference type="InterPro" id="IPR029062">
    <property type="entry name" value="Class_I_gatase-like"/>
</dbReference>
<dbReference type="Pfam" id="PF06283">
    <property type="entry name" value="ThuA"/>
    <property type="match status" value="1"/>
</dbReference>
<dbReference type="GO" id="GO:0030246">
    <property type="term" value="F:carbohydrate binding"/>
    <property type="evidence" value="ECO:0007669"/>
    <property type="project" value="InterPro"/>
</dbReference>
<dbReference type="Pfam" id="PF07995">
    <property type="entry name" value="GSDH"/>
    <property type="match status" value="1"/>
</dbReference>
<dbReference type="CDD" id="cd00146">
    <property type="entry name" value="PKD"/>
    <property type="match status" value="1"/>
</dbReference>